<sequence>MKKFLITILIVLLAVGSAFIFYNRKGNPNHYEKDTTPTFYFHGWSGTASSTNNMIVYAEKHSGAKKVFKATVDPSGNVKLDGSWDEDIDKPIIQVVLEDNKNGDFETLGAWYANVIQEVNKVHHFEEYNTVSHSMSNSILQYMLLDNTGESNFPKMKKEVFIAAPINGVIGMNDEPNQNKLDENGKPEIITPNYQYFMDNVNRFPKNQIEILNIYGNLEDGSNSDGSVTAEAAKSLKYLADQYALSYKEEEFKGGMAQHSLLHHNSKVDKAINSFLWQNSENGAQ</sequence>
<dbReference type="RefSeq" id="WP_070792712.1">
    <property type="nucleotide sequence ID" value="NZ_MKIR01000023.1"/>
</dbReference>
<accession>A0A1E8GKL2</accession>
<organism evidence="1 2">
    <name type="scientific">Floricoccus tropicus</name>
    <dbReference type="NCBI Taxonomy" id="1859473"/>
    <lineage>
        <taxon>Bacteria</taxon>
        <taxon>Bacillati</taxon>
        <taxon>Bacillota</taxon>
        <taxon>Bacilli</taxon>
        <taxon>Lactobacillales</taxon>
        <taxon>Streptococcaceae</taxon>
        <taxon>Floricoccus</taxon>
    </lineage>
</organism>
<comment type="caution">
    <text evidence="1">The sequence shown here is derived from an EMBL/GenBank/DDBJ whole genome shotgun (WGS) entry which is preliminary data.</text>
</comment>
<dbReference type="OrthoDB" id="503948at2"/>
<dbReference type="AlphaFoldDB" id="A0A1E8GKL2"/>
<evidence type="ECO:0000313" key="2">
    <source>
        <dbReference type="Proteomes" id="UP000178622"/>
    </source>
</evidence>
<dbReference type="Pfam" id="PF06028">
    <property type="entry name" value="DUF915"/>
    <property type="match status" value="1"/>
</dbReference>
<dbReference type="InterPro" id="IPR010315">
    <property type="entry name" value="DUF915_hydro-like"/>
</dbReference>
<dbReference type="SUPFAM" id="SSF53474">
    <property type="entry name" value="alpha/beta-Hydrolases"/>
    <property type="match status" value="1"/>
</dbReference>
<protein>
    <recommendedName>
        <fullName evidence="3">Alpha/beta hydrolase</fullName>
    </recommendedName>
</protein>
<gene>
    <name evidence="1" type="ORF">BG261_05160</name>
</gene>
<name>A0A1E8GKL2_9LACT</name>
<evidence type="ECO:0008006" key="3">
    <source>
        <dbReference type="Google" id="ProtNLM"/>
    </source>
</evidence>
<reference evidence="2" key="1">
    <citation type="submission" date="2016-09" db="EMBL/GenBank/DDBJ databases">
        <title>Draft genome sequence of a novel species of the family Streptococcaceae isolated from flowers.</title>
        <authorList>
            <person name="Chuah L.-O."/>
            <person name="Yap K.-P."/>
            <person name="Thong K.L."/>
            <person name="Liong M.T."/>
            <person name="Ahmad R."/>
            <person name="Rusul G."/>
        </authorList>
    </citation>
    <scope>NUCLEOTIDE SEQUENCE [LARGE SCALE GENOMIC DNA]</scope>
    <source>
        <strain evidence="2">DF1</strain>
    </source>
</reference>
<dbReference type="EMBL" id="MKIR01000023">
    <property type="protein sequence ID" value="OFI48779.1"/>
    <property type="molecule type" value="Genomic_DNA"/>
</dbReference>
<dbReference type="Gene3D" id="3.40.50.1820">
    <property type="entry name" value="alpha/beta hydrolase"/>
    <property type="match status" value="1"/>
</dbReference>
<keyword evidence="2" id="KW-1185">Reference proteome</keyword>
<dbReference type="Proteomes" id="UP000178622">
    <property type="component" value="Unassembled WGS sequence"/>
</dbReference>
<proteinExistence type="predicted"/>
<evidence type="ECO:0000313" key="1">
    <source>
        <dbReference type="EMBL" id="OFI48779.1"/>
    </source>
</evidence>
<dbReference type="InterPro" id="IPR029058">
    <property type="entry name" value="AB_hydrolase_fold"/>
</dbReference>
<dbReference type="STRING" id="1859473.BG261_05160"/>